<evidence type="ECO:0000313" key="2">
    <source>
        <dbReference type="Proteomes" id="UP000275719"/>
    </source>
</evidence>
<dbReference type="Proteomes" id="UP000275719">
    <property type="component" value="Unassembled WGS sequence"/>
</dbReference>
<dbReference type="OrthoDB" id="5464618at2"/>
<evidence type="ECO:0000313" key="1">
    <source>
        <dbReference type="EMBL" id="RRJ88408.1"/>
    </source>
</evidence>
<organism evidence="1 2">
    <name type="scientific">Paenimyroides tangerinum</name>
    <dbReference type="NCBI Taxonomy" id="2488728"/>
    <lineage>
        <taxon>Bacteria</taxon>
        <taxon>Pseudomonadati</taxon>
        <taxon>Bacteroidota</taxon>
        <taxon>Flavobacteriia</taxon>
        <taxon>Flavobacteriales</taxon>
        <taxon>Flavobacteriaceae</taxon>
        <taxon>Paenimyroides</taxon>
    </lineage>
</organism>
<reference evidence="1 2" key="1">
    <citation type="submission" date="2018-11" db="EMBL/GenBank/DDBJ databases">
        <title>Flavobacterium sp. nov., YIM 102701-2 draft genome.</title>
        <authorList>
            <person name="Li G."/>
            <person name="Jiang Y."/>
        </authorList>
    </citation>
    <scope>NUCLEOTIDE SEQUENCE [LARGE SCALE GENOMIC DNA]</scope>
    <source>
        <strain evidence="1 2">YIM 102701-2</strain>
    </source>
</reference>
<dbReference type="EMBL" id="RQVQ01000041">
    <property type="protein sequence ID" value="RRJ88408.1"/>
    <property type="molecule type" value="Genomic_DNA"/>
</dbReference>
<proteinExistence type="predicted"/>
<comment type="caution">
    <text evidence="1">The sequence shown here is derived from an EMBL/GenBank/DDBJ whole genome shotgun (WGS) entry which is preliminary data.</text>
</comment>
<sequence length="161" mass="19139">MEIKSKMFSYLKFWLKSSNQHGLHSPFVYNYLTKGLYEVKNQSDKKQLNWILKSINYFNPNKIFVCDALKNQHVQFHQIQTEFFEDADLIFINSNSGFDLDELISKMNSEQLLFICNEKYQSALQRKLQNDDSVIVLVDFYVGSLISKRTEQLKQNFFLRL</sequence>
<dbReference type="RefSeq" id="WP_125019935.1">
    <property type="nucleotide sequence ID" value="NZ_RQVQ01000041.1"/>
</dbReference>
<name>A0A3P3W223_9FLAO</name>
<protein>
    <submittedName>
        <fullName evidence="1">Uncharacterized protein</fullName>
    </submittedName>
</protein>
<keyword evidence="2" id="KW-1185">Reference proteome</keyword>
<accession>A0A3P3W223</accession>
<gene>
    <name evidence="1" type="ORF">EG240_13740</name>
</gene>
<dbReference type="AlphaFoldDB" id="A0A3P3W223"/>